<dbReference type="EMBL" id="JAVREM010000250">
    <property type="protein sequence ID" value="MDT0323814.1"/>
    <property type="molecule type" value="Genomic_DNA"/>
</dbReference>
<feature type="signal peptide" evidence="1">
    <location>
        <begin position="1"/>
        <end position="26"/>
    </location>
</feature>
<protein>
    <submittedName>
        <fullName evidence="2">Glycine/betaine ABC transporter substrate-binding protein</fullName>
    </submittedName>
</protein>
<evidence type="ECO:0000313" key="3">
    <source>
        <dbReference type="Proteomes" id="UP001183420"/>
    </source>
</evidence>
<evidence type="ECO:0000313" key="2">
    <source>
        <dbReference type="EMBL" id="MDT0323814.1"/>
    </source>
</evidence>
<evidence type="ECO:0000256" key="1">
    <source>
        <dbReference type="SAM" id="SignalP"/>
    </source>
</evidence>
<gene>
    <name evidence="2" type="ORF">RNC47_36515</name>
</gene>
<keyword evidence="1" id="KW-0732">Signal</keyword>
<organism evidence="2 3">
    <name type="scientific">Streptomyces millisiae</name>
    <dbReference type="NCBI Taxonomy" id="3075542"/>
    <lineage>
        <taxon>Bacteria</taxon>
        <taxon>Bacillati</taxon>
        <taxon>Actinomycetota</taxon>
        <taxon>Actinomycetes</taxon>
        <taxon>Kitasatosporales</taxon>
        <taxon>Streptomycetaceae</taxon>
        <taxon>Streptomyces</taxon>
    </lineage>
</organism>
<keyword evidence="3" id="KW-1185">Reference proteome</keyword>
<name>A0ABU2M1V0_9ACTN</name>
<proteinExistence type="predicted"/>
<comment type="caution">
    <text evidence="2">The sequence shown here is derived from an EMBL/GenBank/DDBJ whole genome shotgun (WGS) entry which is preliminary data.</text>
</comment>
<dbReference type="Proteomes" id="UP001183420">
    <property type="component" value="Unassembled WGS sequence"/>
</dbReference>
<accession>A0ABU2M1V0</accession>
<reference evidence="3" key="1">
    <citation type="submission" date="2023-07" db="EMBL/GenBank/DDBJ databases">
        <title>30 novel species of actinomycetes from the DSMZ collection.</title>
        <authorList>
            <person name="Nouioui I."/>
        </authorList>
    </citation>
    <scope>NUCLEOTIDE SEQUENCE [LARGE SCALE GENOMIC DNA]</scope>
    <source>
        <strain evidence="3">DSM 44918</strain>
    </source>
</reference>
<dbReference type="PROSITE" id="PS51257">
    <property type="entry name" value="PROKAR_LIPOPROTEIN"/>
    <property type="match status" value="1"/>
</dbReference>
<sequence>MNRSRTRLLVELASATSLLTTAGCGAADMTRQASPFAAPAGVKTVTLSVQSCVGA</sequence>
<feature type="non-terminal residue" evidence="2">
    <location>
        <position position="55"/>
    </location>
</feature>
<feature type="chain" id="PRO_5046785609" evidence="1">
    <location>
        <begin position="27"/>
        <end position="55"/>
    </location>
</feature>